<dbReference type="InterPro" id="IPR025349">
    <property type="entry name" value="DUF4253"/>
</dbReference>
<name>A0A5C5TXD5_9CORY</name>
<protein>
    <submittedName>
        <fullName evidence="2">DUF4253 domain-containing protein</fullName>
    </submittedName>
</protein>
<dbReference type="Proteomes" id="UP000320791">
    <property type="component" value="Unassembled WGS sequence"/>
</dbReference>
<evidence type="ECO:0000313" key="3">
    <source>
        <dbReference type="Proteomes" id="UP000320791"/>
    </source>
</evidence>
<feature type="domain" description="DUF4253" evidence="1">
    <location>
        <begin position="162"/>
        <end position="268"/>
    </location>
</feature>
<accession>A0A5C5TXD5</accession>
<reference evidence="2 3" key="1">
    <citation type="submission" date="2019-08" db="EMBL/GenBank/DDBJ databases">
        <authorList>
            <person name="Lei W."/>
        </authorList>
    </citation>
    <scope>NUCLEOTIDE SEQUENCE [LARGE SCALE GENOMIC DNA]</scope>
    <source>
        <strain evidence="2 3">CCUG 58627</strain>
    </source>
</reference>
<organism evidence="2 3">
    <name type="scientific">Corynebacterium canis</name>
    <dbReference type="NCBI Taxonomy" id="679663"/>
    <lineage>
        <taxon>Bacteria</taxon>
        <taxon>Bacillati</taxon>
        <taxon>Actinomycetota</taxon>
        <taxon>Actinomycetes</taxon>
        <taxon>Mycobacteriales</taxon>
        <taxon>Corynebacteriaceae</taxon>
        <taxon>Corynebacterium</taxon>
    </lineage>
</organism>
<keyword evidence="3" id="KW-1185">Reference proteome</keyword>
<dbReference type="AlphaFoldDB" id="A0A5C5TXD5"/>
<dbReference type="RefSeq" id="WP_146325553.1">
    <property type="nucleotide sequence ID" value="NZ_BAABLR010000018.1"/>
</dbReference>
<dbReference type="Pfam" id="PF14062">
    <property type="entry name" value="DUF4253"/>
    <property type="match status" value="1"/>
</dbReference>
<dbReference type="OrthoDB" id="7839592at2"/>
<comment type="caution">
    <text evidence="2">The sequence shown here is derived from an EMBL/GenBank/DDBJ whole genome shotgun (WGS) entry which is preliminary data.</text>
</comment>
<evidence type="ECO:0000313" key="2">
    <source>
        <dbReference type="EMBL" id="TWT18464.1"/>
    </source>
</evidence>
<sequence>MVQLPSRKVWPQQSDGSFELAEIQTRAARPGELDMLRERWGCSYTPVAAGESGEAVAALVTAGNLELLWQHLVLTFPEHGLWPVVTDLEEYRGDPLGVLREFLAGPAEITEDAEAFFRRRYSDPDFRTYAVPHPPFTHLARFTTSGTRHRLAPADVPANYGLLVVPTTRPADIPAALGWLGGTNYDILGPDVSAVLRSWEDRFGAVLMQLNPDFLTLQVPHPPTDPGEQVQAALEHYLFCPDNIEQGTQTFENYVPAIPALAWAFWWD</sequence>
<proteinExistence type="predicted"/>
<dbReference type="EMBL" id="VOHM01000035">
    <property type="protein sequence ID" value="TWT18464.1"/>
    <property type="molecule type" value="Genomic_DNA"/>
</dbReference>
<gene>
    <name evidence="2" type="ORF">FRX94_11835</name>
</gene>
<evidence type="ECO:0000259" key="1">
    <source>
        <dbReference type="Pfam" id="PF14062"/>
    </source>
</evidence>